<feature type="transmembrane region" description="Helical" evidence="1">
    <location>
        <begin position="6"/>
        <end position="24"/>
    </location>
</feature>
<evidence type="ECO:0000313" key="2">
    <source>
        <dbReference type="EMBL" id="AER48080.1"/>
    </source>
</evidence>
<evidence type="ECO:0000313" key="3">
    <source>
        <dbReference type="Proteomes" id="UP000005860"/>
    </source>
</evidence>
<accession>G8I5T6</accession>
<sequence length="120" mass="13461">MSITAIYLLISVIPIGWVIAGNRYHLPLDRTGTMYGPKAFDIAGYTYKGENFTPVNLIDYMVSIGELSPAARDMSVGDALDQHAGALAIDRYDESSFDSSEFPKVIFWSQIEDDEDWMDR</sequence>
<dbReference type="GeneID" id="18559504"/>
<evidence type="ECO:0000256" key="1">
    <source>
        <dbReference type="SAM" id="Phobius"/>
    </source>
</evidence>
<gene>
    <name evidence="2" type="primary">231</name>
    <name evidence="2" type="ORF">COURTHOUSE_231</name>
</gene>
<dbReference type="RefSeq" id="YP_009012128.1">
    <property type="nucleotide sequence ID" value="NC_023690.1"/>
</dbReference>
<keyword evidence="1" id="KW-0812">Transmembrane</keyword>
<keyword evidence="1" id="KW-1133">Transmembrane helix</keyword>
<dbReference type="EMBL" id="JN698997">
    <property type="protein sequence ID" value="AER48080.1"/>
    <property type="molecule type" value="Genomic_DNA"/>
</dbReference>
<dbReference type="Proteomes" id="UP000005860">
    <property type="component" value="Segment"/>
</dbReference>
<keyword evidence="3" id="KW-1185">Reference proteome</keyword>
<protein>
    <submittedName>
        <fullName evidence="2">Uncharacterized protein</fullName>
    </submittedName>
</protein>
<reference evidence="2 3" key="1">
    <citation type="journal article" date="2012" name="J. Virol.">
        <title>Complete Genome Sequences of 138 Mycobacteriophages.</title>
        <authorList>
            <consortium name="the Science Education Alliance Phage Hunters Advancing Genomics and Evolutionary Science Program"/>
            <consortium name="the KwaZulu-Natal Research Institute for Tuberculosis and HIV Mycobacterial Genetics Course Students"/>
            <consortium name="the Phage Hunters Integrating Research and Education Program"/>
            <person name="Hatfull G.F."/>
        </authorList>
    </citation>
    <scope>NUCLEOTIDE SEQUENCE [LARGE SCALE GENOMIC DNA]</scope>
</reference>
<keyword evidence="1" id="KW-0472">Membrane</keyword>
<organism evidence="2 3">
    <name type="scientific">Mycobacterium phage Courthouse</name>
    <dbReference type="NCBI Taxonomy" id="2923000"/>
    <lineage>
        <taxon>Viruses</taxon>
        <taxon>Duplodnaviria</taxon>
        <taxon>Heunggongvirae</taxon>
        <taxon>Uroviricota</taxon>
        <taxon>Caudoviricetes</taxon>
        <taxon>Omegavirus</taxon>
        <taxon>Omegavirus courthouse</taxon>
    </lineage>
</organism>
<name>G8I5T6_9CAUD</name>
<dbReference type="KEGG" id="vg:18559504"/>
<proteinExistence type="predicted"/>